<dbReference type="GO" id="GO:0005886">
    <property type="term" value="C:plasma membrane"/>
    <property type="evidence" value="ECO:0007669"/>
    <property type="project" value="TreeGrafter"/>
</dbReference>
<gene>
    <name evidence="12" type="primary">106067534</name>
</gene>
<keyword evidence="6 10" id="KW-0472">Membrane</keyword>
<evidence type="ECO:0000256" key="10">
    <source>
        <dbReference type="SAM" id="Phobius"/>
    </source>
</evidence>
<dbReference type="PROSITE" id="PS50262">
    <property type="entry name" value="G_PROTEIN_RECEP_F1_2"/>
    <property type="match status" value="1"/>
</dbReference>
<dbReference type="SUPFAM" id="SSF81321">
    <property type="entry name" value="Family A G protein-coupled receptor-like"/>
    <property type="match status" value="1"/>
</dbReference>
<evidence type="ECO:0000259" key="11">
    <source>
        <dbReference type="PROSITE" id="PS50262"/>
    </source>
</evidence>
<feature type="transmembrane region" description="Helical" evidence="10">
    <location>
        <begin position="91"/>
        <end position="119"/>
    </location>
</feature>
<evidence type="ECO:0000256" key="7">
    <source>
        <dbReference type="ARBA" id="ARBA00023170"/>
    </source>
</evidence>
<keyword evidence="8 9" id="KW-0807">Transducer</keyword>
<keyword evidence="5 9" id="KW-0297">G-protein coupled receptor</keyword>
<dbReference type="PROSITE" id="PS00237">
    <property type="entry name" value="G_PROTEIN_RECEP_F1_1"/>
    <property type="match status" value="1"/>
</dbReference>
<dbReference type="PRINTS" id="PR01012">
    <property type="entry name" value="NRPEPTIDEYR"/>
</dbReference>
<evidence type="ECO:0000256" key="4">
    <source>
        <dbReference type="ARBA" id="ARBA00022989"/>
    </source>
</evidence>
<feature type="transmembrane region" description="Helical" evidence="10">
    <location>
        <begin position="218"/>
        <end position="247"/>
    </location>
</feature>
<reference evidence="12" key="1">
    <citation type="submission" date="2020-05" db="UniProtKB">
        <authorList>
            <consortium name="EnsemblMetazoa"/>
        </authorList>
    </citation>
    <scope>IDENTIFICATION</scope>
    <source>
        <strain evidence="12">BB02</strain>
    </source>
</reference>
<dbReference type="STRING" id="6526.A0A2C9JTE5"/>
<feature type="transmembrane region" description="Helical" evidence="10">
    <location>
        <begin position="51"/>
        <end position="79"/>
    </location>
</feature>
<comment type="subcellular location">
    <subcellularLocation>
        <location evidence="1">Membrane</location>
        <topology evidence="1">Multi-pass membrane protein</topology>
    </subcellularLocation>
</comment>
<dbReference type="KEGG" id="bgt:106067534"/>
<keyword evidence="3 9" id="KW-0812">Transmembrane</keyword>
<evidence type="ECO:0000256" key="1">
    <source>
        <dbReference type="ARBA" id="ARBA00004141"/>
    </source>
</evidence>
<dbReference type="VEuPathDB" id="VectorBase:BGLB007799"/>
<keyword evidence="4 10" id="KW-1133">Transmembrane helix</keyword>
<evidence type="ECO:0000313" key="13">
    <source>
        <dbReference type="Proteomes" id="UP000076420"/>
    </source>
</evidence>
<comment type="similarity">
    <text evidence="2 9">Belongs to the G-protein coupled receptor 1 family.</text>
</comment>
<accession>A0A2C9JTE5</accession>
<evidence type="ECO:0000256" key="3">
    <source>
        <dbReference type="ARBA" id="ARBA00022692"/>
    </source>
</evidence>
<dbReference type="OrthoDB" id="5975505at2759"/>
<name>A0A2C9JTE5_BIOGL</name>
<dbReference type="VEuPathDB" id="VectorBase:BGLAX_027781"/>
<dbReference type="Gene3D" id="1.20.1070.10">
    <property type="entry name" value="Rhodopsin 7-helix transmembrane proteins"/>
    <property type="match status" value="1"/>
</dbReference>
<feature type="transmembrane region" description="Helical" evidence="10">
    <location>
        <begin position="131"/>
        <end position="149"/>
    </location>
</feature>
<dbReference type="InterPro" id="IPR000276">
    <property type="entry name" value="GPCR_Rhodpsn"/>
</dbReference>
<feature type="transmembrane region" description="Helical" evidence="10">
    <location>
        <begin position="312"/>
        <end position="331"/>
    </location>
</feature>
<evidence type="ECO:0000256" key="9">
    <source>
        <dbReference type="RuleBase" id="RU000688"/>
    </source>
</evidence>
<evidence type="ECO:0000256" key="6">
    <source>
        <dbReference type="ARBA" id="ARBA00023136"/>
    </source>
</evidence>
<feature type="domain" description="G-protein coupled receptors family 1 profile" evidence="11">
    <location>
        <begin position="70"/>
        <end position="328"/>
    </location>
</feature>
<dbReference type="InterPro" id="IPR000611">
    <property type="entry name" value="NPY_rcpt"/>
</dbReference>
<dbReference type="Proteomes" id="UP000076420">
    <property type="component" value="Unassembled WGS sequence"/>
</dbReference>
<evidence type="ECO:0000313" key="12">
    <source>
        <dbReference type="EnsemblMetazoa" id="BGLB007799-PB"/>
    </source>
</evidence>
<dbReference type="PRINTS" id="PR00237">
    <property type="entry name" value="GPCRRHODOPSN"/>
</dbReference>
<organism evidence="12 13">
    <name type="scientific">Biomphalaria glabrata</name>
    <name type="common">Bloodfluke planorb</name>
    <name type="synonym">Freshwater snail</name>
    <dbReference type="NCBI Taxonomy" id="6526"/>
    <lineage>
        <taxon>Eukaryota</taxon>
        <taxon>Metazoa</taxon>
        <taxon>Spiralia</taxon>
        <taxon>Lophotrochozoa</taxon>
        <taxon>Mollusca</taxon>
        <taxon>Gastropoda</taxon>
        <taxon>Heterobranchia</taxon>
        <taxon>Euthyneura</taxon>
        <taxon>Panpulmonata</taxon>
        <taxon>Hygrophila</taxon>
        <taxon>Lymnaeoidea</taxon>
        <taxon>Planorbidae</taxon>
        <taxon>Biomphalaria</taxon>
    </lineage>
</organism>
<dbReference type="Pfam" id="PF00001">
    <property type="entry name" value="7tm_1"/>
    <property type="match status" value="1"/>
</dbReference>
<dbReference type="SMART" id="SM01381">
    <property type="entry name" value="7TM_GPCR_Srsx"/>
    <property type="match status" value="1"/>
</dbReference>
<feature type="transmembrane region" description="Helical" evidence="10">
    <location>
        <begin position="170"/>
        <end position="189"/>
    </location>
</feature>
<feature type="transmembrane region" description="Helical" evidence="10">
    <location>
        <begin position="268"/>
        <end position="289"/>
    </location>
</feature>
<dbReference type="PANTHER" id="PTHR45695:SF9">
    <property type="entry name" value="LEUCOKININ RECEPTOR"/>
    <property type="match status" value="1"/>
</dbReference>
<dbReference type="EnsemblMetazoa" id="BGLB007799-RB">
    <property type="protein sequence ID" value="BGLB007799-PB"/>
    <property type="gene ID" value="BGLB007799"/>
</dbReference>
<protein>
    <recommendedName>
        <fullName evidence="11">G-protein coupled receptors family 1 profile domain-containing protein</fullName>
    </recommendedName>
</protein>
<keyword evidence="7 9" id="KW-0675">Receptor</keyword>
<dbReference type="AlphaFoldDB" id="A0A2C9JTE5"/>
<dbReference type="PANTHER" id="PTHR45695">
    <property type="entry name" value="LEUCOKININ RECEPTOR-RELATED"/>
    <property type="match status" value="1"/>
</dbReference>
<dbReference type="GO" id="GO:0004983">
    <property type="term" value="F:neuropeptide Y receptor activity"/>
    <property type="evidence" value="ECO:0007669"/>
    <property type="project" value="InterPro"/>
</dbReference>
<dbReference type="CDD" id="cd14993">
    <property type="entry name" value="7tmA_CCKR-like"/>
    <property type="match status" value="1"/>
</dbReference>
<evidence type="ECO:0000256" key="8">
    <source>
        <dbReference type="ARBA" id="ARBA00023224"/>
    </source>
</evidence>
<proteinExistence type="inferred from homology"/>
<evidence type="ECO:0000256" key="2">
    <source>
        <dbReference type="ARBA" id="ARBA00010663"/>
    </source>
</evidence>
<sequence>MLIMDDNNATSVVSYVGSRNASFNTTNVSWNTSFNITNVTRAENYVKQSTFMVVMLSICYGGAFLLAIVGNISVLCIIFKNRRFHSATYIFIGNLAVADLCMAVICLPITYVTNIYAYWMFGPFLCTAIPYLQGVSVSASVNTLVVIALDRYIAICHVMRQRNTKKNARVILVIIWTFSLLILLPWALYYRQYDLLIDGVMYTVCNEIFPSEEAKKGFFLGVIFLLLYCIPLTLIAVFYFLIGYRVWNRDAPGITSSKGVIEKSKMKVVKMLMVVVLLFMISWMPLYVIRLNVFFFGGNESDPIINTYVNPFAQWLGTSNSCMNPLVYCLFSQKIRRRIWSMLCCAKKEARGLYSTRSMYNSALQQSVSTRDSSIRLDPCANGHGSINYGHLQGSVCYHHRPSRQNSDLIRLNRNNVMSTHV</sequence>
<dbReference type="InterPro" id="IPR017452">
    <property type="entry name" value="GPCR_Rhodpsn_7TM"/>
</dbReference>
<evidence type="ECO:0000256" key="5">
    <source>
        <dbReference type="ARBA" id="ARBA00023040"/>
    </source>
</evidence>